<feature type="transmembrane region" description="Helical" evidence="17">
    <location>
        <begin position="12"/>
        <end position="33"/>
    </location>
</feature>
<evidence type="ECO:0000313" key="20">
    <source>
        <dbReference type="EMBL" id="OGK23500.1"/>
    </source>
</evidence>
<keyword evidence="8" id="KW-0808">Transferase</keyword>
<evidence type="ECO:0000256" key="12">
    <source>
        <dbReference type="ARBA" id="ARBA00023136"/>
    </source>
</evidence>
<dbReference type="GO" id="GO:0071555">
    <property type="term" value="P:cell wall organization"/>
    <property type="evidence" value="ECO:0007669"/>
    <property type="project" value="UniProtKB-KW"/>
</dbReference>
<keyword evidence="17" id="KW-1133">Transmembrane helix</keyword>
<dbReference type="FunFam" id="1.10.3810.10:FF:000001">
    <property type="entry name" value="Penicillin-binding protein 1A"/>
    <property type="match status" value="1"/>
</dbReference>
<dbReference type="SUPFAM" id="SSF56601">
    <property type="entry name" value="beta-lactamase/transpeptidase-like"/>
    <property type="match status" value="1"/>
</dbReference>
<feature type="domain" description="Glycosyl transferase family 51" evidence="19">
    <location>
        <begin position="152"/>
        <end position="327"/>
    </location>
</feature>
<evidence type="ECO:0000256" key="3">
    <source>
        <dbReference type="ARBA" id="ARBA00007739"/>
    </source>
</evidence>
<evidence type="ECO:0000256" key="2">
    <source>
        <dbReference type="ARBA" id="ARBA00007090"/>
    </source>
</evidence>
<dbReference type="PANTHER" id="PTHR32282">
    <property type="entry name" value="BINDING PROTEIN TRANSPEPTIDASE, PUTATIVE-RELATED"/>
    <property type="match status" value="1"/>
</dbReference>
<dbReference type="GO" id="GO:0006508">
    <property type="term" value="P:proteolysis"/>
    <property type="evidence" value="ECO:0007669"/>
    <property type="project" value="UniProtKB-KW"/>
</dbReference>
<evidence type="ECO:0000259" key="19">
    <source>
        <dbReference type="Pfam" id="PF00912"/>
    </source>
</evidence>
<dbReference type="Proteomes" id="UP000177159">
    <property type="component" value="Unassembled WGS sequence"/>
</dbReference>
<dbReference type="InterPro" id="IPR012338">
    <property type="entry name" value="Beta-lactam/transpept-like"/>
</dbReference>
<keyword evidence="14" id="KW-0961">Cell wall biogenesis/degradation</keyword>
<dbReference type="EMBL" id="MFZM01000020">
    <property type="protein sequence ID" value="OGK23500.1"/>
    <property type="molecule type" value="Genomic_DNA"/>
</dbReference>
<dbReference type="GO" id="GO:0009002">
    <property type="term" value="F:serine-type D-Ala-D-Ala carboxypeptidase activity"/>
    <property type="evidence" value="ECO:0007669"/>
    <property type="project" value="UniProtKB-EC"/>
</dbReference>
<dbReference type="InterPro" id="IPR001264">
    <property type="entry name" value="Glyco_trans_51"/>
</dbReference>
<evidence type="ECO:0000256" key="14">
    <source>
        <dbReference type="ARBA" id="ARBA00023316"/>
    </source>
</evidence>
<evidence type="ECO:0000256" key="11">
    <source>
        <dbReference type="ARBA" id="ARBA00022984"/>
    </source>
</evidence>
<dbReference type="GO" id="GO:0008658">
    <property type="term" value="F:penicillin binding"/>
    <property type="evidence" value="ECO:0007669"/>
    <property type="project" value="InterPro"/>
</dbReference>
<dbReference type="Gene3D" id="1.10.3810.10">
    <property type="entry name" value="Biosynthetic peptidoglycan transglycosylase-like"/>
    <property type="match status" value="1"/>
</dbReference>
<comment type="catalytic activity">
    <reaction evidence="15">
        <text>Preferential cleavage: (Ac)2-L-Lys-D-Ala-|-D-Ala. Also transpeptidation of peptidyl-alanyl moieties that are N-acyl substituents of D-alanine.</text>
        <dbReference type="EC" id="3.4.16.4"/>
    </reaction>
</comment>
<feature type="transmembrane region" description="Helical" evidence="17">
    <location>
        <begin position="39"/>
        <end position="59"/>
    </location>
</feature>
<feature type="transmembrane region" description="Helical" evidence="17">
    <location>
        <begin position="106"/>
        <end position="124"/>
    </location>
</feature>
<evidence type="ECO:0000256" key="15">
    <source>
        <dbReference type="ARBA" id="ARBA00034000"/>
    </source>
</evidence>
<dbReference type="InterPro" id="IPR050396">
    <property type="entry name" value="Glycosyltr_51/Transpeptidase"/>
</dbReference>
<keyword evidence="12 17" id="KW-0472">Membrane</keyword>
<keyword evidence="10" id="KW-0133">Cell shape</keyword>
<dbReference type="AlphaFoldDB" id="A0A1F7GWM7"/>
<comment type="catalytic activity">
    <reaction evidence="16">
        <text>[GlcNAc-(1-&gt;4)-Mur2Ac(oyl-L-Ala-gamma-D-Glu-L-Lys-D-Ala-D-Ala)](n)-di-trans,octa-cis-undecaprenyl diphosphate + beta-D-GlcNAc-(1-&gt;4)-Mur2Ac(oyl-L-Ala-gamma-D-Glu-L-Lys-D-Ala-D-Ala)-di-trans,octa-cis-undecaprenyl diphosphate = [GlcNAc-(1-&gt;4)-Mur2Ac(oyl-L-Ala-gamma-D-Glu-L-Lys-D-Ala-D-Ala)](n+1)-di-trans,octa-cis-undecaprenyl diphosphate + di-trans,octa-cis-undecaprenyl diphosphate + H(+)</text>
        <dbReference type="Rhea" id="RHEA:23708"/>
        <dbReference type="Rhea" id="RHEA-COMP:9602"/>
        <dbReference type="Rhea" id="RHEA-COMP:9603"/>
        <dbReference type="ChEBI" id="CHEBI:15378"/>
        <dbReference type="ChEBI" id="CHEBI:58405"/>
        <dbReference type="ChEBI" id="CHEBI:60033"/>
        <dbReference type="ChEBI" id="CHEBI:78435"/>
        <dbReference type="EC" id="2.4.99.28"/>
    </reaction>
</comment>
<evidence type="ECO:0000256" key="9">
    <source>
        <dbReference type="ARBA" id="ARBA00022801"/>
    </source>
</evidence>
<keyword evidence="6" id="KW-0645">Protease</keyword>
<evidence type="ECO:0000256" key="16">
    <source>
        <dbReference type="ARBA" id="ARBA00049902"/>
    </source>
</evidence>
<protein>
    <submittedName>
        <fullName evidence="20">Uncharacterized protein</fullName>
    </submittedName>
</protein>
<dbReference type="GO" id="GO:0008360">
    <property type="term" value="P:regulation of cell shape"/>
    <property type="evidence" value="ECO:0007669"/>
    <property type="project" value="UniProtKB-KW"/>
</dbReference>
<evidence type="ECO:0000256" key="13">
    <source>
        <dbReference type="ARBA" id="ARBA00023268"/>
    </source>
</evidence>
<feature type="domain" description="Penicillin-binding protein transpeptidase" evidence="18">
    <location>
        <begin position="415"/>
        <end position="696"/>
    </location>
</feature>
<evidence type="ECO:0000259" key="18">
    <source>
        <dbReference type="Pfam" id="PF00905"/>
    </source>
</evidence>
<accession>A0A1F7GWM7</accession>
<organism evidence="20 21">
    <name type="scientific">Candidatus Roizmanbacteria bacterium RIFCSPHIGHO2_02_FULL_37_24</name>
    <dbReference type="NCBI Taxonomy" id="1802037"/>
    <lineage>
        <taxon>Bacteria</taxon>
        <taxon>Candidatus Roizmaniibacteriota</taxon>
    </lineage>
</organism>
<keyword evidence="5" id="KW-0121">Carboxypeptidase</keyword>
<dbReference type="Pfam" id="PF00912">
    <property type="entry name" value="Transgly"/>
    <property type="match status" value="1"/>
</dbReference>
<evidence type="ECO:0000256" key="1">
    <source>
        <dbReference type="ARBA" id="ARBA00004236"/>
    </source>
</evidence>
<evidence type="ECO:0000313" key="21">
    <source>
        <dbReference type="Proteomes" id="UP000177159"/>
    </source>
</evidence>
<evidence type="ECO:0000256" key="17">
    <source>
        <dbReference type="SAM" id="Phobius"/>
    </source>
</evidence>
<name>A0A1F7GWM7_9BACT</name>
<proteinExistence type="inferred from homology"/>
<dbReference type="NCBIfam" id="TIGR02074">
    <property type="entry name" value="PBP_1a_fam"/>
    <property type="match status" value="1"/>
</dbReference>
<reference evidence="20 21" key="1">
    <citation type="journal article" date="2016" name="Nat. Commun.">
        <title>Thousands of microbial genomes shed light on interconnected biogeochemical processes in an aquifer system.</title>
        <authorList>
            <person name="Anantharaman K."/>
            <person name="Brown C.T."/>
            <person name="Hug L.A."/>
            <person name="Sharon I."/>
            <person name="Castelle C.J."/>
            <person name="Probst A.J."/>
            <person name="Thomas B.C."/>
            <person name="Singh A."/>
            <person name="Wilkins M.J."/>
            <person name="Karaoz U."/>
            <person name="Brodie E.L."/>
            <person name="Williams K.H."/>
            <person name="Hubbard S.S."/>
            <person name="Banfield J.F."/>
        </authorList>
    </citation>
    <scope>NUCLEOTIDE SEQUENCE [LARGE SCALE GENOMIC DNA]</scope>
</reference>
<dbReference type="InterPro" id="IPR023346">
    <property type="entry name" value="Lysozyme-like_dom_sf"/>
</dbReference>
<dbReference type="GO" id="GO:0009252">
    <property type="term" value="P:peptidoglycan biosynthetic process"/>
    <property type="evidence" value="ECO:0007669"/>
    <property type="project" value="UniProtKB-KW"/>
</dbReference>
<keyword evidence="13" id="KW-0511">Multifunctional enzyme</keyword>
<comment type="caution">
    <text evidence="20">The sequence shown here is derived from an EMBL/GenBank/DDBJ whole genome shotgun (WGS) entry which is preliminary data.</text>
</comment>
<keyword evidence="9" id="KW-0378">Hydrolase</keyword>
<keyword evidence="17" id="KW-0812">Transmembrane</keyword>
<evidence type="ECO:0000256" key="6">
    <source>
        <dbReference type="ARBA" id="ARBA00022670"/>
    </source>
</evidence>
<evidence type="ECO:0000256" key="4">
    <source>
        <dbReference type="ARBA" id="ARBA00022475"/>
    </source>
</evidence>
<gene>
    <name evidence="20" type="ORF">A3C24_01755</name>
</gene>
<evidence type="ECO:0000256" key="5">
    <source>
        <dbReference type="ARBA" id="ARBA00022645"/>
    </source>
</evidence>
<evidence type="ECO:0000256" key="10">
    <source>
        <dbReference type="ARBA" id="ARBA00022960"/>
    </source>
</evidence>
<comment type="similarity">
    <text evidence="3">In the N-terminal section; belongs to the glycosyltransferase 51 family.</text>
</comment>
<dbReference type="SUPFAM" id="SSF53955">
    <property type="entry name" value="Lysozyme-like"/>
    <property type="match status" value="1"/>
</dbReference>
<sequence length="765" mass="86098">MPKDQNKQPDIIRIITRIGVDILFFAVSFLIFVGDALIFTLKFIVHLFIYSLKGTFYGFNSVSLKIKSAIKALNIPHLENIEVKHKLKEKTIFTFSRFSNKTKLKYFLLGLLFAISVVFIERSYTFIKSLPNPKLIGNINYPVSTQIYDRNGKLLYEIFRDQDRTPIDIDDLPDHVIQATIAIEDKNFLNHNGISPIGGILRALKDMAKTGELQGGSTITQQLVKSALLTPERTIERKLREAILALWTERLYTKKEILEMYLNQVPYGGSAYGIEEAAKTYFNKSAVSLTISEAAFLAGTTRAPTKYSPFFNPRLALQRKNEVLKNMYELGYIKKDQYEEEITHKLDVQSPKTFIRAPHFVFYVTSLLEKQYGIRKVEEGGLRVITSLDVDAQERAEDILSEELLKIENLNVHNGAVLVTVPSTGEILTMVGSRNYFEEPYGAYNVTTAPRQPGSSIKPLMYSLALGRQYTAASIIQDSPVVFQIPGGKPYRPVNYDNTFHGPVPLRYALANSYNVPAVKVLNTLGVHDFIDHAEKLGITTWNSPERFGLSLTLGGGEVKMIDMAEAYGTFANYGNRVPLNPILSIKDFRGEELYEFEKKSYENVLSPEISFIISDILSDNFARQFAFGTNSDLVIPNRKVAVKTGTTNSKRDNWTIGYNRKFLTAVWVGNNDNSPMHPTLTSGITGASPIWNKIMTYVLDTDIKVHEEVQPPSEFSIPSGMVTKTCYFNKPEFFITGTEGTNGCGDSIFNTSPSPQVSPRYFPQ</sequence>
<dbReference type="GO" id="GO:0005886">
    <property type="term" value="C:plasma membrane"/>
    <property type="evidence" value="ECO:0007669"/>
    <property type="project" value="UniProtKB-SubCell"/>
</dbReference>
<keyword evidence="7" id="KW-0328">Glycosyltransferase</keyword>
<evidence type="ECO:0000256" key="8">
    <source>
        <dbReference type="ARBA" id="ARBA00022679"/>
    </source>
</evidence>
<dbReference type="Gene3D" id="3.40.710.10">
    <property type="entry name" value="DD-peptidase/beta-lactamase superfamily"/>
    <property type="match status" value="1"/>
</dbReference>
<dbReference type="InterPro" id="IPR036950">
    <property type="entry name" value="PBP_transglycosylase"/>
</dbReference>
<dbReference type="GO" id="GO:0030288">
    <property type="term" value="C:outer membrane-bounded periplasmic space"/>
    <property type="evidence" value="ECO:0007669"/>
    <property type="project" value="TreeGrafter"/>
</dbReference>
<evidence type="ECO:0000256" key="7">
    <source>
        <dbReference type="ARBA" id="ARBA00022676"/>
    </source>
</evidence>
<keyword evidence="4" id="KW-1003">Cell membrane</keyword>
<keyword evidence="11" id="KW-0573">Peptidoglycan synthesis</keyword>
<dbReference type="InterPro" id="IPR001460">
    <property type="entry name" value="PCN-bd_Tpept"/>
</dbReference>
<dbReference type="PANTHER" id="PTHR32282:SF11">
    <property type="entry name" value="PENICILLIN-BINDING PROTEIN 1B"/>
    <property type="match status" value="1"/>
</dbReference>
<dbReference type="Pfam" id="PF00905">
    <property type="entry name" value="Transpeptidase"/>
    <property type="match status" value="1"/>
</dbReference>
<dbReference type="GO" id="GO:0008955">
    <property type="term" value="F:peptidoglycan glycosyltransferase activity"/>
    <property type="evidence" value="ECO:0007669"/>
    <property type="project" value="UniProtKB-EC"/>
</dbReference>
<comment type="subcellular location">
    <subcellularLocation>
        <location evidence="1">Cell membrane</location>
    </subcellularLocation>
</comment>
<comment type="similarity">
    <text evidence="2">In the C-terminal section; belongs to the transpeptidase family.</text>
</comment>